<comment type="similarity">
    <text evidence="1">Belongs to the mTERF family.</text>
</comment>
<keyword evidence="2" id="KW-0804">Transcription</keyword>
<gene>
    <name evidence="4" type="ORF">BVC80_1395g121</name>
</gene>
<evidence type="ECO:0000256" key="3">
    <source>
        <dbReference type="ARBA" id="ARBA00022946"/>
    </source>
</evidence>
<dbReference type="InterPro" id="IPR003690">
    <property type="entry name" value="MTERF"/>
</dbReference>
<dbReference type="Pfam" id="PF02536">
    <property type="entry name" value="mTERF"/>
    <property type="match status" value="1"/>
</dbReference>
<dbReference type="EMBL" id="MVGT01003318">
    <property type="protein sequence ID" value="OVA04400.1"/>
    <property type="molecule type" value="Genomic_DNA"/>
</dbReference>
<proteinExistence type="inferred from homology"/>
<evidence type="ECO:0000313" key="5">
    <source>
        <dbReference type="Proteomes" id="UP000195402"/>
    </source>
</evidence>
<dbReference type="PANTHER" id="PTHR13068:SF236">
    <property type="entry name" value="OS02G0749800 PROTEIN"/>
    <property type="match status" value="1"/>
</dbReference>
<dbReference type="InParanoid" id="A0A200Q1P8"/>
<reference evidence="4 5" key="1">
    <citation type="journal article" date="2017" name="Mol. Plant">
        <title>The Genome of Medicinal Plant Macleaya cordata Provides New Insights into Benzylisoquinoline Alkaloids Metabolism.</title>
        <authorList>
            <person name="Liu X."/>
            <person name="Liu Y."/>
            <person name="Huang P."/>
            <person name="Ma Y."/>
            <person name="Qing Z."/>
            <person name="Tang Q."/>
            <person name="Cao H."/>
            <person name="Cheng P."/>
            <person name="Zheng Y."/>
            <person name="Yuan Z."/>
            <person name="Zhou Y."/>
            <person name="Liu J."/>
            <person name="Tang Z."/>
            <person name="Zhuo Y."/>
            <person name="Zhang Y."/>
            <person name="Yu L."/>
            <person name="Huang J."/>
            <person name="Yang P."/>
            <person name="Peng Q."/>
            <person name="Zhang J."/>
            <person name="Jiang W."/>
            <person name="Zhang Z."/>
            <person name="Lin K."/>
            <person name="Ro D.K."/>
            <person name="Chen X."/>
            <person name="Xiong X."/>
            <person name="Shang Y."/>
            <person name="Huang S."/>
            <person name="Zeng J."/>
        </authorList>
    </citation>
    <scope>NUCLEOTIDE SEQUENCE [LARGE SCALE GENOMIC DNA]</scope>
    <source>
        <strain evidence="5">cv. BLH2017</strain>
        <tissue evidence="4">Root</tissue>
    </source>
</reference>
<comment type="caution">
    <text evidence="4">The sequence shown here is derived from an EMBL/GenBank/DDBJ whole genome shotgun (WGS) entry which is preliminary data.</text>
</comment>
<sequence length="417" mass="47950">MFRVLYKQLLRHHIPTTEPPTTHPFNLYNVVLHHHHHPHRNPHLKSMSGIPESTSPRSFAVEYLINSCGLPPETAYSAAKKLYCLTSADKPDWVLSLLKKHGFTKTQIARLISMDPMFLCPGPYTDLQPKLKYFFDMGVSHSEVADLIASNPVILGWNLWKTNMPVFSFLKRYIGDSAAILTIFKRWPEIVGCNLEVDVKPNIATFQDHGVPDCNIIKFFISTPRTLGLPREDFNETIEVVKKIGIDPSTPTFLSAFRAIALTSKQNWADKWTIWENKFTVFRNLGWSENDILSMFKKNPGCMVGTQRRIRRGLVFFIEKYKWKPSEFLLHPWLLRLSLEKKIIPRCAVFEILKSKGIIGEELKVTSALKVSEKDFFEKYVTKYQEQVPEVKEAYEKAGDEFVGLESEDLEGDSEVV</sequence>
<name>A0A200Q1P8_MACCD</name>
<dbReference type="Proteomes" id="UP000195402">
    <property type="component" value="Unassembled WGS sequence"/>
</dbReference>
<dbReference type="SMART" id="SM00733">
    <property type="entry name" value="Mterf"/>
    <property type="match status" value="5"/>
</dbReference>
<dbReference type="Gene3D" id="1.25.70.10">
    <property type="entry name" value="Transcription termination factor 3, mitochondrial"/>
    <property type="match status" value="1"/>
</dbReference>
<keyword evidence="3" id="KW-0809">Transit peptide</keyword>
<dbReference type="OMA" id="RISRVIM"/>
<keyword evidence="2" id="KW-0806">Transcription termination</keyword>
<accession>A0A200Q1P8</accession>
<dbReference type="FunFam" id="1.25.70.10:FF:000001">
    <property type="entry name" value="Mitochondrial transcription termination factor-like"/>
    <property type="match status" value="1"/>
</dbReference>
<dbReference type="PANTHER" id="PTHR13068">
    <property type="entry name" value="CGI-12 PROTEIN-RELATED"/>
    <property type="match status" value="1"/>
</dbReference>
<evidence type="ECO:0000256" key="1">
    <source>
        <dbReference type="ARBA" id="ARBA00007692"/>
    </source>
</evidence>
<organism evidence="4 5">
    <name type="scientific">Macleaya cordata</name>
    <name type="common">Five-seeded plume-poppy</name>
    <name type="synonym">Bocconia cordata</name>
    <dbReference type="NCBI Taxonomy" id="56857"/>
    <lineage>
        <taxon>Eukaryota</taxon>
        <taxon>Viridiplantae</taxon>
        <taxon>Streptophyta</taxon>
        <taxon>Embryophyta</taxon>
        <taxon>Tracheophyta</taxon>
        <taxon>Spermatophyta</taxon>
        <taxon>Magnoliopsida</taxon>
        <taxon>Ranunculales</taxon>
        <taxon>Papaveraceae</taxon>
        <taxon>Papaveroideae</taxon>
        <taxon>Macleaya</taxon>
    </lineage>
</organism>
<keyword evidence="5" id="KW-1185">Reference proteome</keyword>
<dbReference type="GO" id="GO:0003676">
    <property type="term" value="F:nucleic acid binding"/>
    <property type="evidence" value="ECO:0007669"/>
    <property type="project" value="InterPro"/>
</dbReference>
<evidence type="ECO:0000313" key="4">
    <source>
        <dbReference type="EMBL" id="OVA04400.1"/>
    </source>
</evidence>
<protein>
    <submittedName>
        <fullName evidence="4">Mitochodrial transcription termination factor-related</fullName>
    </submittedName>
</protein>
<dbReference type="GO" id="GO:0006353">
    <property type="term" value="P:DNA-templated transcription termination"/>
    <property type="evidence" value="ECO:0007669"/>
    <property type="project" value="UniProtKB-KW"/>
</dbReference>
<dbReference type="AlphaFoldDB" id="A0A200Q1P8"/>
<evidence type="ECO:0000256" key="2">
    <source>
        <dbReference type="ARBA" id="ARBA00022472"/>
    </source>
</evidence>
<dbReference type="InterPro" id="IPR038538">
    <property type="entry name" value="MTERF_sf"/>
</dbReference>
<keyword evidence="2" id="KW-0805">Transcription regulation</keyword>